<dbReference type="RefSeq" id="WP_220039617.1">
    <property type="nucleotide sequence ID" value="NZ_POTX01000413.1"/>
</dbReference>
<name>A0A2W2B864_9ACTN</name>
<organism evidence="2 3">
    <name type="scientific">Micromonospora endophytica</name>
    <dbReference type="NCBI Taxonomy" id="515350"/>
    <lineage>
        <taxon>Bacteria</taxon>
        <taxon>Bacillati</taxon>
        <taxon>Actinomycetota</taxon>
        <taxon>Actinomycetes</taxon>
        <taxon>Micromonosporales</taxon>
        <taxon>Micromonosporaceae</taxon>
        <taxon>Micromonospora</taxon>
    </lineage>
</organism>
<dbReference type="Proteomes" id="UP000248627">
    <property type="component" value="Unassembled WGS sequence"/>
</dbReference>
<comment type="caution">
    <text evidence="2">The sequence shown here is derived from an EMBL/GenBank/DDBJ whole genome shotgun (WGS) entry which is preliminary data.</text>
</comment>
<keyword evidence="1" id="KW-0732">Signal</keyword>
<dbReference type="AlphaFoldDB" id="A0A2W2B864"/>
<accession>A0A2W2B864</accession>
<feature type="non-terminal residue" evidence="2">
    <location>
        <position position="74"/>
    </location>
</feature>
<sequence>MAVVVPLAAATAVLWAAGAHAAVAPTVGGPALAERAVRSSDRGVAASAPPLDHGGAVRIAVSIAPTPTPSGTVD</sequence>
<keyword evidence="3" id="KW-1185">Reference proteome</keyword>
<evidence type="ECO:0000313" key="2">
    <source>
        <dbReference type="EMBL" id="PZF83681.1"/>
    </source>
</evidence>
<feature type="chain" id="PRO_5016072675" evidence="1">
    <location>
        <begin position="22"/>
        <end position="74"/>
    </location>
</feature>
<dbReference type="EMBL" id="POTX01000413">
    <property type="protein sequence ID" value="PZF83681.1"/>
    <property type="molecule type" value="Genomic_DNA"/>
</dbReference>
<feature type="signal peptide" evidence="1">
    <location>
        <begin position="1"/>
        <end position="21"/>
    </location>
</feature>
<protein>
    <submittedName>
        <fullName evidence="2">Uncharacterized protein</fullName>
    </submittedName>
</protein>
<gene>
    <name evidence="2" type="ORF">C1I93_29905</name>
</gene>
<evidence type="ECO:0000256" key="1">
    <source>
        <dbReference type="SAM" id="SignalP"/>
    </source>
</evidence>
<proteinExistence type="predicted"/>
<evidence type="ECO:0000313" key="3">
    <source>
        <dbReference type="Proteomes" id="UP000248627"/>
    </source>
</evidence>
<reference evidence="2 3" key="1">
    <citation type="submission" date="2018-01" db="EMBL/GenBank/DDBJ databases">
        <title>Draft genome sequence of Jishengella endophytica.</title>
        <authorList>
            <person name="Sahin N."/>
            <person name="Ay H."/>
            <person name="Saygin H."/>
        </authorList>
    </citation>
    <scope>NUCLEOTIDE SEQUENCE [LARGE SCALE GENOMIC DNA]</scope>
    <source>
        <strain evidence="2 3">DSM 45430</strain>
    </source>
</reference>